<protein>
    <recommendedName>
        <fullName evidence="3">Nucleoside diphosphate kinase-like domain-containing protein</fullName>
    </recommendedName>
</protein>
<dbReference type="Gene3D" id="3.30.70.141">
    <property type="entry name" value="Nucleoside diphosphate kinase-like domain"/>
    <property type="match status" value="1"/>
</dbReference>
<dbReference type="AlphaFoldDB" id="A0A0G0LN29"/>
<organism evidence="1 2">
    <name type="scientific">Candidatus Curtissbacteria bacterium GW2011_GWC2_38_9</name>
    <dbReference type="NCBI Taxonomy" id="1618414"/>
    <lineage>
        <taxon>Bacteria</taxon>
        <taxon>Candidatus Curtissiibacteriota</taxon>
    </lineage>
</organism>
<dbReference type="InterPro" id="IPR036850">
    <property type="entry name" value="NDK-like_dom_sf"/>
</dbReference>
<accession>A0A0G0LN29</accession>
<sequence>MLCLSKRQKCLNVLMKLILQVSTSVRIQRLIFLCSKEVLMESSLVFLKPDGLSFEEDILKLVCLQGFSFSKLGQVVFDEVLIRYFYPELPEHIVQKCIKYFYQKNLPVYTVSGVNAIGELMLLKSSIRQIYGAGRTGEILHSTSSVQDFQREYFIMYNCINVNRVR</sequence>
<proteinExistence type="predicted"/>
<evidence type="ECO:0008006" key="3">
    <source>
        <dbReference type="Google" id="ProtNLM"/>
    </source>
</evidence>
<dbReference type="EMBL" id="LBVP01000015">
    <property type="protein sequence ID" value="KKQ89370.1"/>
    <property type="molecule type" value="Genomic_DNA"/>
</dbReference>
<gene>
    <name evidence="1" type="ORF">UT12_C0015G0001</name>
</gene>
<feature type="non-terminal residue" evidence="1">
    <location>
        <position position="1"/>
    </location>
</feature>
<evidence type="ECO:0000313" key="2">
    <source>
        <dbReference type="Proteomes" id="UP000034893"/>
    </source>
</evidence>
<reference evidence="1 2" key="1">
    <citation type="journal article" date="2015" name="Nature">
        <title>rRNA introns, odd ribosomes, and small enigmatic genomes across a large radiation of phyla.</title>
        <authorList>
            <person name="Brown C.T."/>
            <person name="Hug L.A."/>
            <person name="Thomas B.C."/>
            <person name="Sharon I."/>
            <person name="Castelle C.J."/>
            <person name="Singh A."/>
            <person name="Wilkins M.J."/>
            <person name="Williams K.H."/>
            <person name="Banfield J.F."/>
        </authorList>
    </citation>
    <scope>NUCLEOTIDE SEQUENCE [LARGE SCALE GENOMIC DNA]</scope>
</reference>
<name>A0A0G0LN29_9BACT</name>
<dbReference type="Proteomes" id="UP000034893">
    <property type="component" value="Unassembled WGS sequence"/>
</dbReference>
<dbReference type="SUPFAM" id="SSF54919">
    <property type="entry name" value="Nucleoside diphosphate kinase, NDK"/>
    <property type="match status" value="1"/>
</dbReference>
<evidence type="ECO:0000313" key="1">
    <source>
        <dbReference type="EMBL" id="KKQ89370.1"/>
    </source>
</evidence>
<comment type="caution">
    <text evidence="1">The sequence shown here is derived from an EMBL/GenBank/DDBJ whole genome shotgun (WGS) entry which is preliminary data.</text>
</comment>